<dbReference type="OMA" id="ISESKWF"/>
<gene>
    <name evidence="2" type="ORF">B5807_00526</name>
</gene>
<reference evidence="2 3" key="1">
    <citation type="journal article" date="2017" name="Genome Announc.">
        <title>Genome sequence of the saprophytic ascomycete Epicoccum nigrum ICMP 19927 strain isolated from New Zealand.</title>
        <authorList>
            <person name="Fokin M."/>
            <person name="Fleetwood D."/>
            <person name="Weir B.S."/>
            <person name="Villas-Boas S.G."/>
        </authorList>
    </citation>
    <scope>NUCLEOTIDE SEQUENCE [LARGE SCALE GENOMIC DNA]</scope>
    <source>
        <strain evidence="2 3">ICMP 19927</strain>
    </source>
</reference>
<dbReference type="EMBL" id="KZ107838">
    <property type="protein sequence ID" value="OSS54471.1"/>
    <property type="molecule type" value="Genomic_DNA"/>
</dbReference>
<dbReference type="InterPro" id="IPR010730">
    <property type="entry name" value="HET"/>
</dbReference>
<evidence type="ECO:0000313" key="3">
    <source>
        <dbReference type="Proteomes" id="UP000193240"/>
    </source>
</evidence>
<organism evidence="2 3">
    <name type="scientific">Epicoccum nigrum</name>
    <name type="common">Soil fungus</name>
    <name type="synonym">Epicoccum purpurascens</name>
    <dbReference type="NCBI Taxonomy" id="105696"/>
    <lineage>
        <taxon>Eukaryota</taxon>
        <taxon>Fungi</taxon>
        <taxon>Dikarya</taxon>
        <taxon>Ascomycota</taxon>
        <taxon>Pezizomycotina</taxon>
        <taxon>Dothideomycetes</taxon>
        <taxon>Pleosporomycetidae</taxon>
        <taxon>Pleosporales</taxon>
        <taxon>Pleosporineae</taxon>
        <taxon>Didymellaceae</taxon>
        <taxon>Epicoccum</taxon>
    </lineage>
</organism>
<dbReference type="STRING" id="105696.A0A1Y2MEV9"/>
<evidence type="ECO:0000313" key="2">
    <source>
        <dbReference type="EMBL" id="OSS54471.1"/>
    </source>
</evidence>
<dbReference type="InParanoid" id="A0A1Y2MEV9"/>
<feature type="domain" description="Heterokaryon incompatibility" evidence="1">
    <location>
        <begin position="22"/>
        <end position="114"/>
    </location>
</feature>
<sequence length="397" mass="45632">MRVLRVKDLKFVDVPDVTKIKYAILSHVWDKEEIELQDVYRCSHDKPLTVPKKEEAIFKFEGCRRQAREDDIPYFWIDTCCIDKPNHSELNEAINSMYYWYKHAKVCYAYLSDVPKDGKISESKWFKRGWTLQELIAPTNVVFFDQKWGTMGSRANMVADLSRITNIREEFLSGGNLEEASVAERMSWVSQRSTSKEEDLAYCLLGIFDVHMPLLYGERLIAAFRRLQLQILEMDDDTSIFAWRTKSLVSGGKGQEDTFGLLAPSPVCFKDSHNVKKVALPRVDGYVGGIRTPISFNNKGLHLSLPILEKGKGLRLVILGCERKGESEVNCAVWLKAIATNHGRYVRVRDLDDRKLDKEFYKNARYEFFSMEVRQFKSAAVVSIGKGEEPGQKSRDV</sequence>
<accession>A0A1Y2MEV9</accession>
<protein>
    <recommendedName>
        <fullName evidence="1">Heterokaryon incompatibility domain-containing protein</fullName>
    </recommendedName>
</protein>
<dbReference type="Pfam" id="PF06985">
    <property type="entry name" value="HET"/>
    <property type="match status" value="1"/>
</dbReference>
<dbReference type="PANTHER" id="PTHR10622">
    <property type="entry name" value="HET DOMAIN-CONTAINING PROTEIN"/>
    <property type="match status" value="1"/>
</dbReference>
<name>A0A1Y2MEV9_EPING</name>
<proteinExistence type="predicted"/>
<dbReference type="PANTHER" id="PTHR10622:SF10">
    <property type="entry name" value="HET DOMAIN-CONTAINING PROTEIN"/>
    <property type="match status" value="1"/>
</dbReference>
<evidence type="ECO:0000259" key="1">
    <source>
        <dbReference type="Pfam" id="PF06985"/>
    </source>
</evidence>
<dbReference type="AlphaFoldDB" id="A0A1Y2MEV9"/>
<keyword evidence="3" id="KW-1185">Reference proteome</keyword>
<dbReference type="Proteomes" id="UP000193240">
    <property type="component" value="Unassembled WGS sequence"/>
</dbReference>